<evidence type="ECO:0000313" key="3">
    <source>
        <dbReference type="EMBL" id="VDN40157.1"/>
    </source>
</evidence>
<evidence type="ECO:0000259" key="2">
    <source>
        <dbReference type="Pfam" id="PF12026"/>
    </source>
</evidence>
<sequence>MQVIKSLSEDDRQLIRFYSPQLDTHTEFLSKAIDEFLIVVEERMPPHDFVQKGKLRNCFIHRILPFFYFE</sequence>
<gene>
    <name evidence="3" type="ORF">GPUH_LOCUS22521</name>
</gene>
<dbReference type="WBParaSite" id="GPUH_0002254901-mRNA-1">
    <property type="protein sequence ID" value="GPUH_0002254901-mRNA-1"/>
    <property type="gene ID" value="GPUH_0002254901"/>
</dbReference>
<reference evidence="3 4" key="2">
    <citation type="submission" date="2018-11" db="EMBL/GenBank/DDBJ databases">
        <authorList>
            <consortium name="Pathogen Informatics"/>
        </authorList>
    </citation>
    <scope>NUCLEOTIDE SEQUENCE [LARGE SCALE GENOMIC DNA]</scope>
</reference>
<keyword evidence="4" id="KW-1185">Reference proteome</keyword>
<name>A0A183ENI1_9BILA</name>
<dbReference type="PANTHER" id="PTHR10654">
    <property type="entry name" value="CAS SCAFFOLDING PROTEIN"/>
    <property type="match status" value="1"/>
</dbReference>
<evidence type="ECO:0000313" key="5">
    <source>
        <dbReference type="WBParaSite" id="GPUH_0002254901-mRNA-1"/>
    </source>
</evidence>
<dbReference type="GO" id="GO:0016477">
    <property type="term" value="P:cell migration"/>
    <property type="evidence" value="ECO:0007669"/>
    <property type="project" value="TreeGrafter"/>
</dbReference>
<dbReference type="EMBL" id="UYRT01095288">
    <property type="protein sequence ID" value="VDN40157.1"/>
    <property type="molecule type" value="Genomic_DNA"/>
</dbReference>
<keyword evidence="1" id="KW-0597">Phosphoprotein</keyword>
<dbReference type="InterPro" id="IPR021901">
    <property type="entry name" value="CAS_C"/>
</dbReference>
<dbReference type="PANTHER" id="PTHR10654:SF18">
    <property type="entry name" value="IP17195P"/>
    <property type="match status" value="1"/>
</dbReference>
<dbReference type="Gene3D" id="1.20.120.230">
    <property type="entry name" value="Alpha-catenin/vinculin-like"/>
    <property type="match status" value="1"/>
</dbReference>
<dbReference type="OrthoDB" id="5983572at2759"/>
<accession>A0A183ENI1</accession>
<reference evidence="5" key="1">
    <citation type="submission" date="2016-06" db="UniProtKB">
        <authorList>
            <consortium name="WormBaseParasite"/>
        </authorList>
    </citation>
    <scope>IDENTIFICATION</scope>
</reference>
<dbReference type="InterPro" id="IPR037362">
    <property type="entry name" value="CAS_fam"/>
</dbReference>
<proteinExistence type="predicted"/>
<dbReference type="GO" id="GO:0005886">
    <property type="term" value="C:plasma membrane"/>
    <property type="evidence" value="ECO:0007669"/>
    <property type="project" value="TreeGrafter"/>
</dbReference>
<dbReference type="AlphaFoldDB" id="A0A183ENI1"/>
<feature type="domain" description="CAS family C-terminal" evidence="2">
    <location>
        <begin position="6"/>
        <end position="55"/>
    </location>
</feature>
<evidence type="ECO:0000313" key="4">
    <source>
        <dbReference type="Proteomes" id="UP000271098"/>
    </source>
</evidence>
<organism evidence="5">
    <name type="scientific">Gongylonema pulchrum</name>
    <dbReference type="NCBI Taxonomy" id="637853"/>
    <lineage>
        <taxon>Eukaryota</taxon>
        <taxon>Metazoa</taxon>
        <taxon>Ecdysozoa</taxon>
        <taxon>Nematoda</taxon>
        <taxon>Chromadorea</taxon>
        <taxon>Rhabditida</taxon>
        <taxon>Spirurina</taxon>
        <taxon>Spiruromorpha</taxon>
        <taxon>Spiruroidea</taxon>
        <taxon>Gongylonematidae</taxon>
        <taxon>Gongylonema</taxon>
    </lineage>
</organism>
<protein>
    <submittedName>
        <fullName evidence="5">CAS_C domain-containing protein</fullName>
    </submittedName>
</protein>
<dbReference type="GO" id="GO:0005737">
    <property type="term" value="C:cytoplasm"/>
    <property type="evidence" value="ECO:0007669"/>
    <property type="project" value="TreeGrafter"/>
</dbReference>
<dbReference type="Pfam" id="PF12026">
    <property type="entry name" value="CAS_C"/>
    <property type="match status" value="1"/>
</dbReference>
<dbReference type="Proteomes" id="UP000271098">
    <property type="component" value="Unassembled WGS sequence"/>
</dbReference>
<evidence type="ECO:0000256" key="1">
    <source>
        <dbReference type="ARBA" id="ARBA00022553"/>
    </source>
</evidence>
<dbReference type="GO" id="GO:0007169">
    <property type="term" value="P:cell surface receptor protein tyrosine kinase signaling pathway"/>
    <property type="evidence" value="ECO:0007669"/>
    <property type="project" value="TreeGrafter"/>
</dbReference>